<dbReference type="GO" id="GO:0005737">
    <property type="term" value="C:cytoplasm"/>
    <property type="evidence" value="ECO:0007669"/>
    <property type="project" value="TreeGrafter"/>
</dbReference>
<organism evidence="3 4">
    <name type="scientific">Pachysolen tannophilus NRRL Y-2460</name>
    <dbReference type="NCBI Taxonomy" id="669874"/>
    <lineage>
        <taxon>Eukaryota</taxon>
        <taxon>Fungi</taxon>
        <taxon>Dikarya</taxon>
        <taxon>Ascomycota</taxon>
        <taxon>Saccharomycotina</taxon>
        <taxon>Pichiomycetes</taxon>
        <taxon>Pachysolenaceae</taxon>
        <taxon>Pachysolen</taxon>
    </lineage>
</organism>
<proteinExistence type="predicted"/>
<feature type="region of interest" description="Disordered" evidence="1">
    <location>
        <begin position="681"/>
        <end position="707"/>
    </location>
</feature>
<sequence>MSQQQVLFNNQLAKMLNSLKSSASPDVFISQNDNNSSMGHVAGGLFGNNTSGNPYTTNDVFNLNSIGNSHGFNNDYNNYNNSSSSGGSGGSATSYSHYSNYPQVSSSLSSANSSNNNNNGNGNFDPFSPSNSLRSPILTSGNLGGGSATNNSFNLPLELQGGVSNISSRRPSYAAELVYNNRPINDFNMNTISEVPFLNTALFDHQQQQQVQQQQQQPQQQVQQMQQHQHQHSNSNSGVFPSRARPSTQPIANGNGVFQTQQQQQQQQQMNQHQQMNQQMNQLANSNGLIQLDNGLLLNNSFIIASQELKNQYHKTINYFGDLEVSKTIVDQLNELVNFNNTNIVNQRVMKLISYLKSQNDDLKFQQKNYTLILNKNNKIDLISIPKNSNLKLDKNDLIIIEGDRGKDLVLVLEPIISLNFAILFNYLKKKLHLKSLTYGQEPIINNLHTSPTLNNPQQPINEDENFITLPNKQVLRFVKPFEINQLYLKFNDELLALKLCLNYVTNLNLKLIVKNVEFQFDKKKIIVYYYCDKRLDFRGLIKELFKVYKTRIWLCAVLPTDSEANNIIESCKKLNNENTTQQKQQQQQQQQGSSSMGRLSNGNGNGNSNNNNNNALNLSNILKLPQEINSVEEFPMIRPIKFHGEIFISLIRDFINELSLEERFIENYYFLVNSDRNNHQQQQTLQQKENDLNNSGNTSTRNNSDSIIDYNNYNNLNNNRFATNIANIASFTPSFDTNLFSPQSASSDHRSGM</sequence>
<feature type="compositionally biased region" description="Low complexity" evidence="1">
    <location>
        <begin position="208"/>
        <end position="228"/>
    </location>
</feature>
<dbReference type="InterPro" id="IPR007557">
    <property type="entry name" value="PSP1_C"/>
</dbReference>
<feature type="compositionally biased region" description="Low complexity" evidence="1">
    <location>
        <begin position="582"/>
        <end position="615"/>
    </location>
</feature>
<dbReference type="PANTHER" id="PTHR43830">
    <property type="entry name" value="PROTEIN PSP1"/>
    <property type="match status" value="1"/>
</dbReference>
<dbReference type="AlphaFoldDB" id="A0A1E4U1W3"/>
<accession>A0A1E4U1W3</accession>
<feature type="region of interest" description="Disordered" evidence="1">
    <location>
        <begin position="579"/>
        <end position="615"/>
    </location>
</feature>
<feature type="compositionally biased region" description="Polar residues" evidence="1">
    <location>
        <begin position="233"/>
        <end position="258"/>
    </location>
</feature>
<dbReference type="EMBL" id="KV454011">
    <property type="protein sequence ID" value="ODV97995.1"/>
    <property type="molecule type" value="Genomic_DNA"/>
</dbReference>
<feature type="domain" description="PSP1 C-terminal" evidence="2">
    <location>
        <begin position="473"/>
        <end position="558"/>
    </location>
</feature>
<protein>
    <recommendedName>
        <fullName evidence="2">PSP1 C-terminal domain-containing protein</fullName>
    </recommendedName>
</protein>
<gene>
    <name evidence="3" type="ORF">PACTADRAFT_73642</name>
</gene>
<reference evidence="4" key="1">
    <citation type="submission" date="2016-05" db="EMBL/GenBank/DDBJ databases">
        <title>Comparative genomics of biotechnologically important yeasts.</title>
        <authorList>
            <consortium name="DOE Joint Genome Institute"/>
            <person name="Riley R."/>
            <person name="Haridas S."/>
            <person name="Wolfe K.H."/>
            <person name="Lopes M.R."/>
            <person name="Hittinger C.T."/>
            <person name="Goker M."/>
            <person name="Salamov A."/>
            <person name="Wisecaver J."/>
            <person name="Long T.M."/>
            <person name="Aerts A.L."/>
            <person name="Barry K."/>
            <person name="Choi C."/>
            <person name="Clum A."/>
            <person name="Coughlan A.Y."/>
            <person name="Deshpande S."/>
            <person name="Douglass A.P."/>
            <person name="Hanson S.J."/>
            <person name="Klenk H.-P."/>
            <person name="Labutti K."/>
            <person name="Lapidus A."/>
            <person name="Lindquist E."/>
            <person name="Lipzen A."/>
            <person name="Meier-Kolthoff J.P."/>
            <person name="Ohm R.A."/>
            <person name="Otillar R.P."/>
            <person name="Pangilinan J."/>
            <person name="Peng Y."/>
            <person name="Rokas A."/>
            <person name="Rosa C.A."/>
            <person name="Scheuner C."/>
            <person name="Sibirny A.A."/>
            <person name="Slot J.C."/>
            <person name="Stielow J.B."/>
            <person name="Sun H."/>
            <person name="Kurtzman C.P."/>
            <person name="Blackwell M."/>
            <person name="Grigoriev I.V."/>
            <person name="Jeffries T.W."/>
        </authorList>
    </citation>
    <scope>NUCLEOTIDE SEQUENCE [LARGE SCALE GENOMIC DNA]</scope>
    <source>
        <strain evidence="4">NRRL Y-2460</strain>
    </source>
</reference>
<dbReference type="InterPro" id="IPR047767">
    <property type="entry name" value="PSP1-like"/>
</dbReference>
<feature type="compositionally biased region" description="Low complexity" evidence="1">
    <location>
        <begin position="104"/>
        <end position="123"/>
    </location>
</feature>
<dbReference type="OrthoDB" id="243127at2759"/>
<evidence type="ECO:0000313" key="3">
    <source>
        <dbReference type="EMBL" id="ODV97995.1"/>
    </source>
</evidence>
<feature type="compositionally biased region" description="Polar residues" evidence="1">
    <location>
        <begin position="128"/>
        <end position="141"/>
    </location>
</feature>
<dbReference type="PANTHER" id="PTHR43830:SF3">
    <property type="entry name" value="PROTEIN PSP1"/>
    <property type="match status" value="1"/>
</dbReference>
<evidence type="ECO:0000259" key="2">
    <source>
        <dbReference type="PROSITE" id="PS51411"/>
    </source>
</evidence>
<keyword evidence="4" id="KW-1185">Reference proteome</keyword>
<evidence type="ECO:0000313" key="4">
    <source>
        <dbReference type="Proteomes" id="UP000094236"/>
    </source>
</evidence>
<dbReference type="PROSITE" id="PS51411">
    <property type="entry name" value="PSP1_C"/>
    <property type="match status" value="1"/>
</dbReference>
<feature type="compositionally biased region" description="Low complexity" evidence="1">
    <location>
        <begin position="259"/>
        <end position="278"/>
    </location>
</feature>
<feature type="region of interest" description="Disordered" evidence="1">
    <location>
        <begin position="104"/>
        <end position="143"/>
    </location>
</feature>
<evidence type="ECO:0000256" key="1">
    <source>
        <dbReference type="SAM" id="MobiDB-lite"/>
    </source>
</evidence>
<dbReference type="Pfam" id="PF04468">
    <property type="entry name" value="PSP1"/>
    <property type="match status" value="1"/>
</dbReference>
<feature type="region of interest" description="Disordered" evidence="1">
    <location>
        <begin position="208"/>
        <end position="278"/>
    </location>
</feature>
<dbReference type="Proteomes" id="UP000094236">
    <property type="component" value="Unassembled WGS sequence"/>
</dbReference>
<name>A0A1E4U1W3_PACTA</name>